<sequence length="183" mass="19864">MGMSYRPILLFRSLFSLFLSSSAQNCSYSFSSNRVYNSCNALPQLNAYIYYTYHASNGTVDIAYRAAASNSSNWVAWAINPNGLRMIGSQALVAYQNSSGIQVYTAPITTYAIQRGNLSFPVSGLAAEYASSEFIIYATLTLTNNSTTVNQVWQQGTLSNGVPLTHPTSGPNVQSMGTLNFTS</sequence>
<keyword evidence="2" id="KW-0813">Transport</keyword>
<dbReference type="CDD" id="cd09629">
    <property type="entry name" value="DOMON_CIL1_like"/>
    <property type="match status" value="1"/>
</dbReference>
<gene>
    <name evidence="8" type="ORF">CKAN_02537500</name>
</gene>
<evidence type="ECO:0000259" key="7">
    <source>
        <dbReference type="PROSITE" id="PS50836"/>
    </source>
</evidence>
<proteinExistence type="predicted"/>
<keyword evidence="3 6" id="KW-0732">Signal</keyword>
<dbReference type="PANTHER" id="PTHR23130:SF167">
    <property type="entry name" value="CYTOCHROME B561 AND DOMON DOMAIN-CONTAINING PROTEIN"/>
    <property type="match status" value="1"/>
</dbReference>
<comment type="subcellular location">
    <subcellularLocation>
        <location evidence="1">Membrane</location>
    </subcellularLocation>
</comment>
<evidence type="ECO:0000313" key="9">
    <source>
        <dbReference type="Proteomes" id="UP000283530"/>
    </source>
</evidence>
<evidence type="ECO:0000256" key="3">
    <source>
        <dbReference type="ARBA" id="ARBA00022729"/>
    </source>
</evidence>
<organism evidence="8 9">
    <name type="scientific">Cinnamomum micranthum f. kanehirae</name>
    <dbReference type="NCBI Taxonomy" id="337451"/>
    <lineage>
        <taxon>Eukaryota</taxon>
        <taxon>Viridiplantae</taxon>
        <taxon>Streptophyta</taxon>
        <taxon>Embryophyta</taxon>
        <taxon>Tracheophyta</taxon>
        <taxon>Spermatophyta</taxon>
        <taxon>Magnoliopsida</taxon>
        <taxon>Magnoliidae</taxon>
        <taxon>Laurales</taxon>
        <taxon>Lauraceae</taxon>
        <taxon>Cinnamomum</taxon>
    </lineage>
</organism>
<feature type="region of interest" description="Disordered" evidence="5">
    <location>
        <begin position="163"/>
        <end position="183"/>
    </location>
</feature>
<dbReference type="STRING" id="337451.A0A3S3R8C5"/>
<evidence type="ECO:0000256" key="2">
    <source>
        <dbReference type="ARBA" id="ARBA00022448"/>
    </source>
</evidence>
<dbReference type="InterPro" id="IPR045265">
    <property type="entry name" value="AIR12_DOMON"/>
</dbReference>
<feature type="chain" id="PRO_5018545335" evidence="6">
    <location>
        <begin position="24"/>
        <end position="183"/>
    </location>
</feature>
<protein>
    <submittedName>
        <fullName evidence="8">Cytochrome b561 and DOMON domain-containing protein</fullName>
    </submittedName>
</protein>
<dbReference type="OrthoDB" id="2419613at2759"/>
<dbReference type="InterPro" id="IPR005018">
    <property type="entry name" value="DOMON_domain"/>
</dbReference>
<dbReference type="EMBL" id="QPKB01000011">
    <property type="protein sequence ID" value="RWR96011.1"/>
    <property type="molecule type" value="Genomic_DNA"/>
</dbReference>
<dbReference type="AlphaFoldDB" id="A0A3S3R8C5"/>
<comment type="caution">
    <text evidence="8">The sequence shown here is derived from an EMBL/GenBank/DDBJ whole genome shotgun (WGS) entry which is preliminary data.</text>
</comment>
<accession>A0A3S3R8C5</accession>
<reference evidence="8 9" key="1">
    <citation type="journal article" date="2019" name="Nat. Plants">
        <title>Stout camphor tree genome fills gaps in understanding of flowering plant genome evolution.</title>
        <authorList>
            <person name="Chaw S.M."/>
            <person name="Liu Y.C."/>
            <person name="Wu Y.W."/>
            <person name="Wang H.Y."/>
            <person name="Lin C.I."/>
            <person name="Wu C.S."/>
            <person name="Ke H.M."/>
            <person name="Chang L.Y."/>
            <person name="Hsu C.Y."/>
            <person name="Yang H.T."/>
            <person name="Sudianto E."/>
            <person name="Hsu M.H."/>
            <person name="Wu K.P."/>
            <person name="Wang L.N."/>
            <person name="Leebens-Mack J.H."/>
            <person name="Tsai I.J."/>
        </authorList>
    </citation>
    <scope>NUCLEOTIDE SEQUENCE [LARGE SCALE GENOMIC DNA]</scope>
    <source>
        <strain evidence="9">cv. Chaw 1501</strain>
        <tissue evidence="8">Young leaves</tissue>
    </source>
</reference>
<dbReference type="Proteomes" id="UP000283530">
    <property type="component" value="Unassembled WGS sequence"/>
</dbReference>
<keyword evidence="4" id="KW-0472">Membrane</keyword>
<dbReference type="PANTHER" id="PTHR23130">
    <property type="entry name" value="CYTOCHROME B561 AND DOMON DOMAIN-CONTAINING PROTEIN"/>
    <property type="match status" value="1"/>
</dbReference>
<evidence type="ECO:0000256" key="6">
    <source>
        <dbReference type="SAM" id="SignalP"/>
    </source>
</evidence>
<dbReference type="GO" id="GO:0016020">
    <property type="term" value="C:membrane"/>
    <property type="evidence" value="ECO:0007669"/>
    <property type="project" value="UniProtKB-SubCell"/>
</dbReference>
<dbReference type="Pfam" id="PF04526">
    <property type="entry name" value="DUF568"/>
    <property type="match status" value="1"/>
</dbReference>
<feature type="signal peptide" evidence="6">
    <location>
        <begin position="1"/>
        <end position="23"/>
    </location>
</feature>
<evidence type="ECO:0000256" key="4">
    <source>
        <dbReference type="ARBA" id="ARBA00023136"/>
    </source>
</evidence>
<evidence type="ECO:0000256" key="1">
    <source>
        <dbReference type="ARBA" id="ARBA00004370"/>
    </source>
</evidence>
<feature type="domain" description="DOMON" evidence="7">
    <location>
        <begin position="45"/>
        <end position="156"/>
    </location>
</feature>
<name>A0A3S3R8C5_9MAGN</name>
<dbReference type="PROSITE" id="PS50836">
    <property type="entry name" value="DOMON"/>
    <property type="match status" value="1"/>
</dbReference>
<keyword evidence="9" id="KW-1185">Reference proteome</keyword>
<evidence type="ECO:0000313" key="8">
    <source>
        <dbReference type="EMBL" id="RWR96011.1"/>
    </source>
</evidence>
<evidence type="ECO:0000256" key="5">
    <source>
        <dbReference type="SAM" id="MobiDB-lite"/>
    </source>
</evidence>